<accession>A0A2S8F1Z9</accession>
<feature type="compositionally biased region" description="Basic and acidic residues" evidence="1">
    <location>
        <begin position="70"/>
        <end position="94"/>
    </location>
</feature>
<dbReference type="RefSeq" id="WP_105357471.1">
    <property type="nucleotide sequence ID" value="NZ_PUIA01000069.1"/>
</dbReference>
<feature type="transmembrane region" description="Helical" evidence="2">
    <location>
        <begin position="479"/>
        <end position="499"/>
    </location>
</feature>
<gene>
    <name evidence="3" type="ORF">C5Y96_20995</name>
</gene>
<feature type="transmembrane region" description="Helical" evidence="2">
    <location>
        <begin position="284"/>
        <end position="302"/>
    </location>
</feature>
<feature type="transmembrane region" description="Helical" evidence="2">
    <location>
        <begin position="206"/>
        <end position="233"/>
    </location>
</feature>
<evidence type="ECO:0000256" key="1">
    <source>
        <dbReference type="SAM" id="MobiDB-lite"/>
    </source>
</evidence>
<feature type="transmembrane region" description="Helical" evidence="2">
    <location>
        <begin position="175"/>
        <end position="194"/>
    </location>
</feature>
<dbReference type="EMBL" id="PUIA01000069">
    <property type="protein sequence ID" value="PQO25934.1"/>
    <property type="molecule type" value="Genomic_DNA"/>
</dbReference>
<keyword evidence="2" id="KW-0472">Membrane</keyword>
<keyword evidence="2" id="KW-1133">Transmembrane helix</keyword>
<evidence type="ECO:0000313" key="3">
    <source>
        <dbReference type="EMBL" id="PQO25934.1"/>
    </source>
</evidence>
<organism evidence="3 4">
    <name type="scientific">Blastopirellula marina</name>
    <dbReference type="NCBI Taxonomy" id="124"/>
    <lineage>
        <taxon>Bacteria</taxon>
        <taxon>Pseudomonadati</taxon>
        <taxon>Planctomycetota</taxon>
        <taxon>Planctomycetia</taxon>
        <taxon>Pirellulales</taxon>
        <taxon>Pirellulaceae</taxon>
        <taxon>Blastopirellula</taxon>
    </lineage>
</organism>
<name>A0A2S8F1Z9_9BACT</name>
<reference evidence="3 4" key="1">
    <citation type="submission" date="2018-02" db="EMBL/GenBank/DDBJ databases">
        <title>Comparative genomes isolates from brazilian mangrove.</title>
        <authorList>
            <person name="Araujo J.E."/>
            <person name="Taketani R.G."/>
            <person name="Silva M.C.P."/>
            <person name="Loureco M.V."/>
            <person name="Andreote F.D."/>
        </authorList>
    </citation>
    <scope>NUCLEOTIDE SEQUENCE [LARGE SCALE GENOMIC DNA]</scope>
    <source>
        <strain evidence="3 4">HEX-2 MGV</strain>
    </source>
</reference>
<proteinExistence type="predicted"/>
<protein>
    <submittedName>
        <fullName evidence="3">Sodium:proton antiporter</fullName>
    </submittedName>
</protein>
<feature type="transmembrane region" description="Helical" evidence="2">
    <location>
        <begin position="245"/>
        <end position="264"/>
    </location>
</feature>
<dbReference type="AlphaFoldDB" id="A0A2S8F1Z9"/>
<feature type="transmembrane region" description="Helical" evidence="2">
    <location>
        <begin position="361"/>
        <end position="382"/>
    </location>
</feature>
<feature type="transmembrane region" description="Helical" evidence="2">
    <location>
        <begin position="435"/>
        <end position="458"/>
    </location>
</feature>
<keyword evidence="2" id="KW-0812">Transmembrane</keyword>
<dbReference type="Proteomes" id="UP000240009">
    <property type="component" value="Unassembled WGS sequence"/>
</dbReference>
<dbReference type="InterPro" id="IPR031566">
    <property type="entry name" value="CitMHS_2"/>
</dbReference>
<feature type="transmembrane region" description="Helical" evidence="2">
    <location>
        <begin position="332"/>
        <end position="349"/>
    </location>
</feature>
<comment type="caution">
    <text evidence="3">The sequence shown here is derived from an EMBL/GenBank/DDBJ whole genome shotgun (WGS) entry which is preliminary data.</text>
</comment>
<evidence type="ECO:0000256" key="2">
    <source>
        <dbReference type="SAM" id="Phobius"/>
    </source>
</evidence>
<feature type="transmembrane region" description="Helical" evidence="2">
    <location>
        <begin position="135"/>
        <end position="154"/>
    </location>
</feature>
<dbReference type="Pfam" id="PF16980">
    <property type="entry name" value="CitMHS_2"/>
    <property type="match status" value="1"/>
</dbReference>
<feature type="region of interest" description="Disordered" evidence="1">
    <location>
        <begin position="65"/>
        <end position="96"/>
    </location>
</feature>
<dbReference type="OrthoDB" id="9765532at2"/>
<feature type="transmembrane region" description="Helical" evidence="2">
    <location>
        <begin position="35"/>
        <end position="56"/>
    </location>
</feature>
<feature type="transmembrane region" description="Helical" evidence="2">
    <location>
        <begin position="519"/>
        <end position="543"/>
    </location>
</feature>
<feature type="transmembrane region" description="Helical" evidence="2">
    <location>
        <begin position="104"/>
        <end position="123"/>
    </location>
</feature>
<feature type="transmembrane region" description="Helical" evidence="2">
    <location>
        <begin position="394"/>
        <end position="415"/>
    </location>
</feature>
<evidence type="ECO:0000313" key="4">
    <source>
        <dbReference type="Proteomes" id="UP000240009"/>
    </source>
</evidence>
<sequence>MGQAGITSTEINGILGGHQAVSDHHSNGSGSDKPLLIGIVVILIAYAVASVAGFTASPKAASSSHAAAEAAHDATHAADHHDEHADPHAAEAHGGHGSHPLPHVWAVAPFVLLLGAIAVLPLLKFTEHWWESNTNRLIVAAGLALITLAYYMTVYEGASLGAAWHRIDHAILGEYIPFIVLLFSLYVISGGIRISGDLRAHPTTNAAFMLVGGLLASFIGTTGAAMLLIRPLLETNKERRYRQHTVVFFIFIVCNCGGCLLPIGDPPLFLGYLQGVNFLWTMTALWQPWLLTNALLLILYVLMDKFYYYPKEGAEDVLRDEVRTTPLQVRGLWPNALLLLGVIFSVALLDPTKPLPGIGWYPFVYLREAVQLALVGLSLFLGNKQIREDNRFNYHAIVEVAALFVGIFICMQPALEILNEKGPSLGIDTPMKFYWITGGLSSILDNAPTYLVFFKTAFPNMDAEMIHTALSEVGGNSHLELVAISLGSVFMGAMTYIGNGPNFMVRAIAEESGVKMPSFFGYVLFFSIPILLPILAIVALVFFL</sequence>